<dbReference type="EMBL" id="BNCO01000093">
    <property type="protein sequence ID" value="GIL67017.1"/>
    <property type="molecule type" value="Genomic_DNA"/>
</dbReference>
<feature type="non-terminal residue" evidence="2">
    <location>
        <position position="189"/>
    </location>
</feature>
<organism evidence="2 3">
    <name type="scientific">Volvox africanus</name>
    <dbReference type="NCBI Taxonomy" id="51714"/>
    <lineage>
        <taxon>Eukaryota</taxon>
        <taxon>Viridiplantae</taxon>
        <taxon>Chlorophyta</taxon>
        <taxon>core chlorophytes</taxon>
        <taxon>Chlorophyceae</taxon>
        <taxon>CS clade</taxon>
        <taxon>Chlamydomonadales</taxon>
        <taxon>Volvocaceae</taxon>
        <taxon>Volvox</taxon>
    </lineage>
</organism>
<dbReference type="AlphaFoldDB" id="A0A8J4BRG4"/>
<gene>
    <name evidence="2" type="ORF">Vafri_20409</name>
</gene>
<evidence type="ECO:0000256" key="1">
    <source>
        <dbReference type="SAM" id="MobiDB-lite"/>
    </source>
</evidence>
<comment type="caution">
    <text evidence="2">The sequence shown here is derived from an EMBL/GenBank/DDBJ whole genome shotgun (WGS) entry which is preliminary data.</text>
</comment>
<evidence type="ECO:0000313" key="2">
    <source>
        <dbReference type="EMBL" id="GIL67017.1"/>
    </source>
</evidence>
<name>A0A8J4BRG4_9CHLO</name>
<evidence type="ECO:0000313" key="3">
    <source>
        <dbReference type="Proteomes" id="UP000747399"/>
    </source>
</evidence>
<sequence length="189" mass="20251">MPSIFALLSRPTAVGSRVLTKGSYNVADGDGTAAEPQEVKPVQLAHVHAHKILLLLLDVSIRAAAVFGVMVLPPPPPPHPPPHTVATAAAAVVHFFDQCCVGLQVRCRQHQCAPVDVGDDYVVADRRCGDSHQPHAAAQLQNQCPLGSKLVTAASLRQQPIKQKTGATPYLPPAPSPLHPRSQHRRHYI</sequence>
<keyword evidence="3" id="KW-1185">Reference proteome</keyword>
<dbReference type="Proteomes" id="UP000747399">
    <property type="component" value="Unassembled WGS sequence"/>
</dbReference>
<proteinExistence type="predicted"/>
<protein>
    <submittedName>
        <fullName evidence="2">Uncharacterized protein</fullName>
    </submittedName>
</protein>
<reference evidence="2" key="1">
    <citation type="journal article" date="2021" name="Proc. Natl. Acad. Sci. U.S.A.">
        <title>Three genomes in the algal genus Volvox reveal the fate of a haploid sex-determining region after a transition to homothallism.</title>
        <authorList>
            <person name="Yamamoto K."/>
            <person name="Hamaji T."/>
            <person name="Kawai-Toyooka H."/>
            <person name="Matsuzaki R."/>
            <person name="Takahashi F."/>
            <person name="Nishimura Y."/>
            <person name="Kawachi M."/>
            <person name="Noguchi H."/>
            <person name="Minakuchi Y."/>
            <person name="Umen J.G."/>
            <person name="Toyoda A."/>
            <person name="Nozaki H."/>
        </authorList>
    </citation>
    <scope>NUCLEOTIDE SEQUENCE</scope>
    <source>
        <strain evidence="2">NIES-3780</strain>
    </source>
</reference>
<feature type="region of interest" description="Disordered" evidence="1">
    <location>
        <begin position="164"/>
        <end position="189"/>
    </location>
</feature>
<accession>A0A8J4BRG4</accession>